<comment type="caution">
    <text evidence="1">The sequence shown here is derived from an EMBL/GenBank/DDBJ whole genome shotgun (WGS) entry which is preliminary data.</text>
</comment>
<dbReference type="RefSeq" id="WP_325935052.1">
    <property type="nucleotide sequence ID" value="NZ_JAMZOO010000004.1"/>
</dbReference>
<evidence type="ECO:0000313" key="2">
    <source>
        <dbReference type="Proteomes" id="UP001332939"/>
    </source>
</evidence>
<keyword evidence="2" id="KW-1185">Reference proteome</keyword>
<name>A0ABU6EFT7_9GAMM</name>
<accession>A0ABU6EFT7</accession>
<evidence type="ECO:0000313" key="1">
    <source>
        <dbReference type="EMBL" id="MEB6857945.1"/>
    </source>
</evidence>
<protein>
    <recommendedName>
        <fullName evidence="3">DUF3829 domain-containing protein</fullName>
    </recommendedName>
</protein>
<evidence type="ECO:0008006" key="3">
    <source>
        <dbReference type="Google" id="ProtNLM"/>
    </source>
</evidence>
<sequence length="368" mass="42134">MKRILLAIPLVLLTACDDGNIKLVKEMVTPIDSSITLGNAYDHRNICKSVSWDKYKDARGRDIVKYNCMLDASVTQSYIDSSVQAQVNDALKVYDNEVANYTRQIQMSNRDAEMLSKVLNDMSQLYESGLVTKAIQSIRKTNEVASEYISGKGPRSYVRLEDRLAKILELKEDKFIELFNLERLEAQADQEIVDLLNEVQQDIVTLKNFIKEKSINADAPDLVSYLNRGDYPQESEEIAKLISKTKEHGSVYETYLKYWEAKRDDLAKNLASWVDVVKINELSQSVYFSIIKNEPMVVGCEFNVSTPEEKYELANKNCFAFSYSSEGDKIYPVLSDQVFKKEIYYKLASFIRDELAKSRKGTENLSNR</sequence>
<dbReference type="PROSITE" id="PS51257">
    <property type="entry name" value="PROKAR_LIPOPROTEIN"/>
    <property type="match status" value="1"/>
</dbReference>
<gene>
    <name evidence="1" type="ORF">NA736_13000</name>
</gene>
<proteinExistence type="predicted"/>
<dbReference type="EMBL" id="JAMZOO010000004">
    <property type="protein sequence ID" value="MEB6857945.1"/>
    <property type="molecule type" value="Genomic_DNA"/>
</dbReference>
<reference evidence="1 2" key="1">
    <citation type="submission" date="2022-05" db="EMBL/GenBank/DDBJ databases">
        <title>Whole genome sequences of Escherichia coli of fish isolates collected from Assam, India.</title>
        <authorList>
            <person name="Sudha S."/>
            <person name="Muneeb K.H."/>
            <person name="Rakshit O."/>
            <person name="Mendem S.K."/>
            <person name="Raisen C."/>
            <person name="Holmes M.A."/>
            <person name="Shome B.R."/>
            <person name="Sivaraman G.K."/>
        </authorList>
    </citation>
    <scope>NUCLEOTIDE SEQUENCE [LARGE SCALE GENOMIC DNA]</scope>
    <source>
        <strain evidence="1 2">278</strain>
    </source>
</reference>
<organism evidence="1 2">
    <name type="scientific">Proteus cibi</name>
    <dbReference type="NCBI Taxonomy" id="2050966"/>
    <lineage>
        <taxon>Bacteria</taxon>
        <taxon>Pseudomonadati</taxon>
        <taxon>Pseudomonadota</taxon>
        <taxon>Gammaproteobacteria</taxon>
        <taxon>Enterobacterales</taxon>
        <taxon>Morganellaceae</taxon>
        <taxon>Proteus</taxon>
    </lineage>
</organism>
<dbReference type="Proteomes" id="UP001332939">
    <property type="component" value="Unassembled WGS sequence"/>
</dbReference>